<dbReference type="PANTHER" id="PTHR43310:SF1">
    <property type="entry name" value="SULFATE TRANSPORTER YBAR-RELATED"/>
    <property type="match status" value="1"/>
</dbReference>
<dbReference type="STRING" id="1293.SH09_14880"/>
<dbReference type="EMBL" id="UHDK01000001">
    <property type="protein sequence ID" value="SUM35049.1"/>
    <property type="molecule type" value="Genomic_DNA"/>
</dbReference>
<dbReference type="Pfam" id="PF00916">
    <property type="entry name" value="Sulfate_transp"/>
    <property type="match status" value="2"/>
</dbReference>
<feature type="domain" description="SLC26A/SulP transporter" evidence="6">
    <location>
        <begin position="16"/>
        <end position="143"/>
    </location>
</feature>
<dbReference type="GO" id="GO:0016020">
    <property type="term" value="C:membrane"/>
    <property type="evidence" value="ECO:0007669"/>
    <property type="project" value="UniProtKB-SubCell"/>
</dbReference>
<reference evidence="7 8" key="1">
    <citation type="submission" date="2018-06" db="EMBL/GenBank/DDBJ databases">
        <authorList>
            <consortium name="Pathogen Informatics"/>
            <person name="Doyle S."/>
        </authorList>
    </citation>
    <scope>NUCLEOTIDE SEQUENCE [LARGE SCALE GENOMIC DNA]</scope>
    <source>
        <strain evidence="7 8">NCTC12195</strain>
    </source>
</reference>
<dbReference type="InterPro" id="IPR018045">
    <property type="entry name" value="S04_transporter_CS"/>
</dbReference>
<keyword evidence="2 5" id="KW-0812">Transmembrane</keyword>
<evidence type="ECO:0000256" key="2">
    <source>
        <dbReference type="ARBA" id="ARBA00022692"/>
    </source>
</evidence>
<feature type="transmembrane region" description="Helical" evidence="5">
    <location>
        <begin position="218"/>
        <end position="238"/>
    </location>
</feature>
<organism evidence="7 8">
    <name type="scientific">Staphylococcus gallinarum</name>
    <dbReference type="NCBI Taxonomy" id="1293"/>
    <lineage>
        <taxon>Bacteria</taxon>
        <taxon>Bacillati</taxon>
        <taxon>Bacillota</taxon>
        <taxon>Bacilli</taxon>
        <taxon>Bacillales</taxon>
        <taxon>Staphylococcaceae</taxon>
        <taxon>Staphylococcus</taxon>
    </lineage>
</organism>
<sequence length="309" mass="33290">MLTKLKSEWLTAPGTNILAGIVVALALIPEAISFSIIAGVDPMVGLYASFIIAVVISFVGGRPAMISAATGSVALVVVPLVKDYGLQYLLAATILMGLIQVIFGILKVGHLMKFIPNSVMIGFVNALAIMIFTTQIKHIFGISIPTYIFVIITLLIIYLLPRVFNTIPAPLIAIVLLTVISIYTHADVKTVGDLGDIKRTLPHFLLPDVPYTFETLKIILPYSLSMAIVGLVESLLTARIVDLATDTYSNKNQESRGQGIANFITGFFGSMGGCAMIGQSVINVRSGATTRLSTFTAGVFFNHFNYCLW</sequence>
<feature type="transmembrane region" description="Helical" evidence="5">
    <location>
        <begin position="167"/>
        <end position="186"/>
    </location>
</feature>
<protein>
    <submittedName>
        <fullName evidence="7">Sulfate permease</fullName>
    </submittedName>
</protein>
<keyword evidence="3 5" id="KW-1133">Transmembrane helix</keyword>
<evidence type="ECO:0000256" key="4">
    <source>
        <dbReference type="ARBA" id="ARBA00023136"/>
    </source>
</evidence>
<name>A0A380FN66_STAGA</name>
<proteinExistence type="predicted"/>
<dbReference type="AlphaFoldDB" id="A0A380FN66"/>
<evidence type="ECO:0000259" key="6">
    <source>
        <dbReference type="Pfam" id="PF00916"/>
    </source>
</evidence>
<feature type="transmembrane region" description="Helical" evidence="5">
    <location>
        <begin position="259"/>
        <end position="282"/>
    </location>
</feature>
<dbReference type="InterPro" id="IPR011547">
    <property type="entry name" value="SLC26A/SulP_dom"/>
</dbReference>
<feature type="transmembrane region" description="Helical" evidence="5">
    <location>
        <begin position="17"/>
        <end position="37"/>
    </location>
</feature>
<dbReference type="Proteomes" id="UP000255277">
    <property type="component" value="Unassembled WGS sequence"/>
</dbReference>
<comment type="subcellular location">
    <subcellularLocation>
        <location evidence="1">Membrane</location>
        <topology evidence="1">Multi-pass membrane protein</topology>
    </subcellularLocation>
</comment>
<evidence type="ECO:0000313" key="7">
    <source>
        <dbReference type="EMBL" id="SUM35049.1"/>
    </source>
</evidence>
<dbReference type="PROSITE" id="PS01130">
    <property type="entry name" value="SLC26A"/>
    <property type="match status" value="1"/>
</dbReference>
<feature type="transmembrane region" description="Helical" evidence="5">
    <location>
        <begin position="85"/>
        <end position="106"/>
    </location>
</feature>
<feature type="transmembrane region" description="Helical" evidence="5">
    <location>
        <begin position="142"/>
        <end position="160"/>
    </location>
</feature>
<dbReference type="PANTHER" id="PTHR43310">
    <property type="entry name" value="SULFATE TRANSPORTER YBAR-RELATED"/>
    <property type="match status" value="1"/>
</dbReference>
<evidence type="ECO:0000256" key="5">
    <source>
        <dbReference type="SAM" id="Phobius"/>
    </source>
</evidence>
<evidence type="ECO:0000256" key="1">
    <source>
        <dbReference type="ARBA" id="ARBA00004141"/>
    </source>
</evidence>
<evidence type="ECO:0000313" key="8">
    <source>
        <dbReference type="Proteomes" id="UP000255277"/>
    </source>
</evidence>
<dbReference type="GO" id="GO:0008271">
    <property type="term" value="F:secondary active sulfate transmembrane transporter activity"/>
    <property type="evidence" value="ECO:0007669"/>
    <property type="project" value="InterPro"/>
</dbReference>
<accession>A0A380FN66</accession>
<keyword evidence="4 5" id="KW-0472">Membrane</keyword>
<dbReference type="InterPro" id="IPR052706">
    <property type="entry name" value="Membrane-Transporter-like"/>
</dbReference>
<feature type="domain" description="SLC26A/SulP transporter" evidence="6">
    <location>
        <begin position="144"/>
        <end position="300"/>
    </location>
</feature>
<evidence type="ECO:0000256" key="3">
    <source>
        <dbReference type="ARBA" id="ARBA00022989"/>
    </source>
</evidence>
<gene>
    <name evidence="7" type="primary">ychM_2</name>
    <name evidence="7" type="ORF">NCTC12195_04577</name>
</gene>
<feature type="transmembrane region" description="Helical" evidence="5">
    <location>
        <begin position="44"/>
        <end position="65"/>
    </location>
</feature>
<feature type="transmembrane region" description="Helical" evidence="5">
    <location>
        <begin position="118"/>
        <end position="136"/>
    </location>
</feature>